<gene>
    <name evidence="7" type="ORF">ABT276_01635</name>
</gene>
<proteinExistence type="inferred from homology"/>
<comment type="similarity">
    <text evidence="1">In the C-terminal section; belongs to the class-I pyridoxal-phosphate-dependent aminotransferase family.</text>
</comment>
<dbReference type="InterPro" id="IPR000524">
    <property type="entry name" value="Tscrpt_reg_HTH_GntR"/>
</dbReference>
<dbReference type="GO" id="GO:0008483">
    <property type="term" value="F:transaminase activity"/>
    <property type="evidence" value="ECO:0007669"/>
    <property type="project" value="UniProtKB-KW"/>
</dbReference>
<dbReference type="InterPro" id="IPR051446">
    <property type="entry name" value="HTH_trans_reg/aminotransferase"/>
</dbReference>
<dbReference type="InterPro" id="IPR004839">
    <property type="entry name" value="Aminotransferase_I/II_large"/>
</dbReference>
<dbReference type="Gene3D" id="3.90.1150.10">
    <property type="entry name" value="Aspartate Aminotransferase, domain 1"/>
    <property type="match status" value="1"/>
</dbReference>
<evidence type="ECO:0000256" key="4">
    <source>
        <dbReference type="ARBA" id="ARBA00023125"/>
    </source>
</evidence>
<feature type="domain" description="HTH gntR-type" evidence="6">
    <location>
        <begin position="1"/>
        <end position="69"/>
    </location>
</feature>
<keyword evidence="3" id="KW-0805">Transcription regulation</keyword>
<reference evidence="7 8" key="1">
    <citation type="submission" date="2024-06" db="EMBL/GenBank/DDBJ databases">
        <title>The Natural Products Discovery Center: Release of the First 8490 Sequenced Strains for Exploring Actinobacteria Biosynthetic Diversity.</title>
        <authorList>
            <person name="Kalkreuter E."/>
            <person name="Kautsar S.A."/>
            <person name="Yang D."/>
            <person name="Bader C.D."/>
            <person name="Teijaro C.N."/>
            <person name="Fluegel L."/>
            <person name="Davis C.M."/>
            <person name="Simpson J.R."/>
            <person name="Lauterbach L."/>
            <person name="Steele A.D."/>
            <person name="Gui C."/>
            <person name="Meng S."/>
            <person name="Li G."/>
            <person name="Viehrig K."/>
            <person name="Ye F."/>
            <person name="Su P."/>
            <person name="Kiefer A.F."/>
            <person name="Nichols A."/>
            <person name="Cepeda A.J."/>
            <person name="Yan W."/>
            <person name="Fan B."/>
            <person name="Jiang Y."/>
            <person name="Adhikari A."/>
            <person name="Zheng C.-J."/>
            <person name="Schuster L."/>
            <person name="Cowan T.M."/>
            <person name="Smanski M.J."/>
            <person name="Chevrette M.G."/>
            <person name="De Carvalho L.P.S."/>
            <person name="Shen B."/>
        </authorList>
    </citation>
    <scope>NUCLEOTIDE SEQUENCE [LARGE SCALE GENOMIC DNA]</scope>
    <source>
        <strain evidence="7 8">NPDC000837</strain>
    </source>
</reference>
<evidence type="ECO:0000256" key="3">
    <source>
        <dbReference type="ARBA" id="ARBA00023015"/>
    </source>
</evidence>
<dbReference type="Pfam" id="PF00392">
    <property type="entry name" value="GntR"/>
    <property type="match status" value="1"/>
</dbReference>
<dbReference type="EMBL" id="JBEPBX010000001">
    <property type="protein sequence ID" value="MER6612122.1"/>
    <property type="molecule type" value="Genomic_DNA"/>
</dbReference>
<sequence length="442" mass="46903">MEDYRAIADRLADDIARGRLRTGDQLPPQRRFARQHGIANSTAARVYQELIVRGLVVGEVGRGTFVRAAAPAPEPSLAEPADARVDLELNFPVLPGQPARLAQGLTRVLRPDAFAMALRPVGASGSTPAREAAAAHLGRGGWAPDPQRLLFAGSGRQAIAAAIAAVVPAGARLGVEPLTYPVVKGIATRLGVTLVPLAVDDDGLVPDALIAAPALRAVYLQPTLHNPLGFTMSEGRRADIAEVLERKDMYAIEDAIYGFLRNDLPPLATLAPERTIVVDSLSKRLSPGLTAGFLVTPSRITQAVASSLRSGAWLAPAFALEAATQWMTDGTAADIEQSKRQDAAMRQRITADRLAGQTLRTDPHAYHCWWELPDPWRAETFVAAAARRGIAVTPAAAFTVGTGHAPNAVRLALSSPPTDTLTQALDVLLELAHGRPEDAGPE</sequence>
<comment type="caution">
    <text evidence="7">The sequence shown here is derived from an EMBL/GenBank/DDBJ whole genome shotgun (WGS) entry which is preliminary data.</text>
</comment>
<dbReference type="Gene3D" id="3.40.640.10">
    <property type="entry name" value="Type I PLP-dependent aspartate aminotransferase-like (Major domain)"/>
    <property type="match status" value="1"/>
</dbReference>
<evidence type="ECO:0000313" key="8">
    <source>
        <dbReference type="Proteomes" id="UP001445472"/>
    </source>
</evidence>
<keyword evidence="7" id="KW-0032">Aminotransferase</keyword>
<dbReference type="InterPro" id="IPR036390">
    <property type="entry name" value="WH_DNA-bd_sf"/>
</dbReference>
<keyword evidence="8" id="KW-1185">Reference proteome</keyword>
<evidence type="ECO:0000256" key="2">
    <source>
        <dbReference type="ARBA" id="ARBA00022898"/>
    </source>
</evidence>
<name>A0ABV1UMU4_9ACTN</name>
<dbReference type="InterPro" id="IPR015424">
    <property type="entry name" value="PyrdxlP-dep_Trfase"/>
</dbReference>
<keyword evidence="2" id="KW-0663">Pyridoxal phosphate</keyword>
<dbReference type="CDD" id="cd07377">
    <property type="entry name" value="WHTH_GntR"/>
    <property type="match status" value="1"/>
</dbReference>
<evidence type="ECO:0000259" key="6">
    <source>
        <dbReference type="PROSITE" id="PS50949"/>
    </source>
</evidence>
<keyword evidence="7" id="KW-0808">Transferase</keyword>
<dbReference type="PANTHER" id="PTHR46577">
    <property type="entry name" value="HTH-TYPE TRANSCRIPTIONAL REGULATORY PROTEIN GABR"/>
    <property type="match status" value="1"/>
</dbReference>
<accession>A0ABV1UMU4</accession>
<keyword evidence="5" id="KW-0804">Transcription</keyword>
<evidence type="ECO:0000256" key="1">
    <source>
        <dbReference type="ARBA" id="ARBA00005384"/>
    </source>
</evidence>
<dbReference type="PROSITE" id="PS50949">
    <property type="entry name" value="HTH_GNTR"/>
    <property type="match status" value="1"/>
</dbReference>
<protein>
    <submittedName>
        <fullName evidence="7">PLP-dependent aminotransferase family protein</fullName>
    </submittedName>
</protein>
<dbReference type="InterPro" id="IPR036388">
    <property type="entry name" value="WH-like_DNA-bd_sf"/>
</dbReference>
<dbReference type="RefSeq" id="WP_351974721.1">
    <property type="nucleotide sequence ID" value="NZ_JBEPBX010000001.1"/>
</dbReference>
<organism evidence="7 8">
    <name type="scientific">Streptomyces xantholiticus</name>
    <dbReference type="NCBI Taxonomy" id="68285"/>
    <lineage>
        <taxon>Bacteria</taxon>
        <taxon>Bacillati</taxon>
        <taxon>Actinomycetota</taxon>
        <taxon>Actinomycetes</taxon>
        <taxon>Kitasatosporales</taxon>
        <taxon>Streptomycetaceae</taxon>
        <taxon>Streptomyces</taxon>
    </lineage>
</organism>
<dbReference type="Gene3D" id="1.10.10.10">
    <property type="entry name" value="Winged helix-like DNA-binding domain superfamily/Winged helix DNA-binding domain"/>
    <property type="match status" value="1"/>
</dbReference>
<dbReference type="SUPFAM" id="SSF53383">
    <property type="entry name" value="PLP-dependent transferases"/>
    <property type="match status" value="1"/>
</dbReference>
<dbReference type="SMART" id="SM00345">
    <property type="entry name" value="HTH_GNTR"/>
    <property type="match status" value="1"/>
</dbReference>
<evidence type="ECO:0000313" key="7">
    <source>
        <dbReference type="EMBL" id="MER6612122.1"/>
    </source>
</evidence>
<dbReference type="SUPFAM" id="SSF46785">
    <property type="entry name" value="Winged helix' DNA-binding domain"/>
    <property type="match status" value="1"/>
</dbReference>
<dbReference type="InterPro" id="IPR015422">
    <property type="entry name" value="PyrdxlP-dep_Trfase_small"/>
</dbReference>
<keyword evidence="4" id="KW-0238">DNA-binding</keyword>
<dbReference type="Pfam" id="PF00155">
    <property type="entry name" value="Aminotran_1_2"/>
    <property type="match status" value="1"/>
</dbReference>
<dbReference type="Proteomes" id="UP001445472">
    <property type="component" value="Unassembled WGS sequence"/>
</dbReference>
<dbReference type="CDD" id="cd00609">
    <property type="entry name" value="AAT_like"/>
    <property type="match status" value="1"/>
</dbReference>
<dbReference type="InterPro" id="IPR015421">
    <property type="entry name" value="PyrdxlP-dep_Trfase_major"/>
</dbReference>
<dbReference type="PANTHER" id="PTHR46577:SF1">
    <property type="entry name" value="HTH-TYPE TRANSCRIPTIONAL REGULATORY PROTEIN GABR"/>
    <property type="match status" value="1"/>
</dbReference>
<evidence type="ECO:0000256" key="5">
    <source>
        <dbReference type="ARBA" id="ARBA00023163"/>
    </source>
</evidence>